<protein>
    <submittedName>
        <fullName evidence="2">Uncharacterized protein</fullName>
    </submittedName>
</protein>
<proteinExistence type="predicted"/>
<gene>
    <name evidence="2" type="ORF">GCM10025876_17080</name>
</gene>
<reference evidence="3" key="1">
    <citation type="journal article" date="2019" name="Int. J. Syst. Evol. Microbiol.">
        <title>The Global Catalogue of Microorganisms (GCM) 10K type strain sequencing project: providing services to taxonomists for standard genome sequencing and annotation.</title>
        <authorList>
            <consortium name="The Broad Institute Genomics Platform"/>
            <consortium name="The Broad Institute Genome Sequencing Center for Infectious Disease"/>
            <person name="Wu L."/>
            <person name="Ma J."/>
        </authorList>
    </citation>
    <scope>NUCLEOTIDE SEQUENCE [LARGE SCALE GENOMIC DNA]</scope>
    <source>
        <strain evidence="3">NBRC 112299</strain>
    </source>
</reference>
<evidence type="ECO:0000256" key="1">
    <source>
        <dbReference type="SAM" id="MobiDB-lite"/>
    </source>
</evidence>
<name>A0ABQ6IFI4_9MICO</name>
<evidence type="ECO:0000313" key="3">
    <source>
        <dbReference type="Proteomes" id="UP001157125"/>
    </source>
</evidence>
<keyword evidence="3" id="KW-1185">Reference proteome</keyword>
<dbReference type="Proteomes" id="UP001157125">
    <property type="component" value="Unassembled WGS sequence"/>
</dbReference>
<dbReference type="EMBL" id="BSUN01000001">
    <property type="protein sequence ID" value="GMA35504.1"/>
    <property type="molecule type" value="Genomic_DNA"/>
</dbReference>
<comment type="caution">
    <text evidence="2">The sequence shown here is derived from an EMBL/GenBank/DDBJ whole genome shotgun (WGS) entry which is preliminary data.</text>
</comment>
<dbReference type="RefSeq" id="WP_284328015.1">
    <property type="nucleotide sequence ID" value="NZ_BSUN01000001.1"/>
</dbReference>
<sequence>MADVVGFTLVFHGRDGEALGGAGDPTTAGIVPNATGGIRVSLQLRQTDRFRGEVIDEAYLVEHGEFVGDPEELRVPVQNSSTGTVDDAARNPAVDPTPPSQEASAEVEPRGLRHQRRDRQDVLRSRRRQRER</sequence>
<organism evidence="2 3">
    <name type="scientific">Demequina litorisediminis</name>
    <dbReference type="NCBI Taxonomy" id="1849022"/>
    <lineage>
        <taxon>Bacteria</taxon>
        <taxon>Bacillati</taxon>
        <taxon>Actinomycetota</taxon>
        <taxon>Actinomycetes</taxon>
        <taxon>Micrococcales</taxon>
        <taxon>Demequinaceae</taxon>
        <taxon>Demequina</taxon>
    </lineage>
</organism>
<accession>A0ABQ6IFI4</accession>
<evidence type="ECO:0000313" key="2">
    <source>
        <dbReference type="EMBL" id="GMA35504.1"/>
    </source>
</evidence>
<feature type="region of interest" description="Disordered" evidence="1">
    <location>
        <begin position="66"/>
        <end position="132"/>
    </location>
</feature>
<feature type="compositionally biased region" description="Basic and acidic residues" evidence="1">
    <location>
        <begin position="118"/>
        <end position="132"/>
    </location>
</feature>